<keyword evidence="3" id="KW-0210">Decarboxylase</keyword>
<dbReference type="EMBL" id="BSDD01000005">
    <property type="protein sequence ID" value="GLH71118.1"/>
    <property type="molecule type" value="Genomic_DNA"/>
</dbReference>
<dbReference type="PANTHER" id="PTHR11999:SF70">
    <property type="entry name" value="MIP05841P"/>
    <property type="match status" value="1"/>
</dbReference>
<evidence type="ECO:0000256" key="4">
    <source>
        <dbReference type="ARBA" id="ARBA00022898"/>
    </source>
</evidence>
<dbReference type="Gene3D" id="1.20.1340.10">
    <property type="entry name" value="dopa decarboxylase, N-terminal domain"/>
    <property type="match status" value="1"/>
</dbReference>
<dbReference type="PANTHER" id="PTHR11999">
    <property type="entry name" value="GROUP II PYRIDOXAL-5-PHOSPHATE DECARBOXYLASE"/>
    <property type="match status" value="1"/>
</dbReference>
<gene>
    <name evidence="7" type="ORF">GETHPA_26510</name>
</gene>
<dbReference type="Gene3D" id="3.90.1150.10">
    <property type="entry name" value="Aspartate Aminotransferase, domain 1"/>
    <property type="match status" value="1"/>
</dbReference>
<accession>A0ABQ5Q8Z7</accession>
<organism evidence="7 8">
    <name type="scientific">Geothrix rubra</name>
    <dbReference type="NCBI Taxonomy" id="2927977"/>
    <lineage>
        <taxon>Bacteria</taxon>
        <taxon>Pseudomonadati</taxon>
        <taxon>Acidobacteriota</taxon>
        <taxon>Holophagae</taxon>
        <taxon>Holophagales</taxon>
        <taxon>Holophagaceae</taxon>
        <taxon>Geothrix</taxon>
    </lineage>
</organism>
<evidence type="ECO:0000313" key="7">
    <source>
        <dbReference type="EMBL" id="GLH71118.1"/>
    </source>
</evidence>
<evidence type="ECO:0000256" key="5">
    <source>
        <dbReference type="ARBA" id="ARBA00023239"/>
    </source>
</evidence>
<dbReference type="SUPFAM" id="SSF53383">
    <property type="entry name" value="PLP-dependent transferases"/>
    <property type="match status" value="1"/>
</dbReference>
<keyword evidence="5 6" id="KW-0456">Lyase</keyword>
<comment type="cofactor">
    <cofactor evidence="1 6">
        <name>pyridoxal 5'-phosphate</name>
        <dbReference type="ChEBI" id="CHEBI:597326"/>
    </cofactor>
</comment>
<dbReference type="RefSeq" id="WP_285727043.1">
    <property type="nucleotide sequence ID" value="NZ_BSDD01000005.1"/>
</dbReference>
<comment type="caution">
    <text evidence="7">The sequence shown here is derived from an EMBL/GenBank/DDBJ whole genome shotgun (WGS) entry which is preliminary data.</text>
</comment>
<dbReference type="Proteomes" id="UP001165089">
    <property type="component" value="Unassembled WGS sequence"/>
</dbReference>
<dbReference type="InterPro" id="IPR002129">
    <property type="entry name" value="PyrdxlP-dep_de-COase"/>
</dbReference>
<dbReference type="Pfam" id="PF00282">
    <property type="entry name" value="Pyridoxal_deC"/>
    <property type="match status" value="1"/>
</dbReference>
<dbReference type="PRINTS" id="PR00800">
    <property type="entry name" value="YHDCRBOXLASE"/>
</dbReference>
<dbReference type="Gene3D" id="3.40.640.10">
    <property type="entry name" value="Type I PLP-dependent aspartate aminotransferase-like (Major domain)"/>
    <property type="match status" value="1"/>
</dbReference>
<dbReference type="InterPro" id="IPR015421">
    <property type="entry name" value="PyrdxlP-dep_Trfase_major"/>
</dbReference>
<protein>
    <submittedName>
        <fullName evidence="7">Aromatic-L-amino-acid decarboxylase</fullName>
    </submittedName>
</protein>
<proteinExistence type="inferred from homology"/>
<dbReference type="InterPro" id="IPR010977">
    <property type="entry name" value="Aromatic_deC"/>
</dbReference>
<name>A0ABQ5Q8Z7_9BACT</name>
<evidence type="ECO:0000256" key="1">
    <source>
        <dbReference type="ARBA" id="ARBA00001933"/>
    </source>
</evidence>
<evidence type="ECO:0000256" key="3">
    <source>
        <dbReference type="ARBA" id="ARBA00022793"/>
    </source>
</evidence>
<keyword evidence="8" id="KW-1185">Reference proteome</keyword>
<comment type="similarity">
    <text evidence="2 6">Belongs to the group II decarboxylase family.</text>
</comment>
<reference evidence="7 8" key="1">
    <citation type="journal article" date="2023" name="Antonie Van Leeuwenhoek">
        <title>Mesoterricola silvestris gen. nov., sp. nov., Mesoterricola sediminis sp. nov., Geothrix oryzae sp. nov., Geothrix edaphica sp. nov., Geothrix rubra sp. nov., and Geothrix limicola sp. nov., six novel members of Acidobacteriota isolated from soils.</title>
        <authorList>
            <person name="Itoh H."/>
            <person name="Sugisawa Y."/>
            <person name="Mise K."/>
            <person name="Xu Z."/>
            <person name="Kuniyasu M."/>
            <person name="Ushijima N."/>
            <person name="Kawano K."/>
            <person name="Kobayashi E."/>
            <person name="Shiratori Y."/>
            <person name="Masuda Y."/>
            <person name="Senoo K."/>
        </authorList>
    </citation>
    <scope>NUCLEOTIDE SEQUENCE [LARGE SCALE GENOMIC DNA]</scope>
    <source>
        <strain evidence="7 8">Red803</strain>
    </source>
</reference>
<dbReference type="InterPro" id="IPR015424">
    <property type="entry name" value="PyrdxlP-dep_Trfase"/>
</dbReference>
<dbReference type="InterPro" id="IPR015422">
    <property type="entry name" value="PyrdxlP-dep_Trfase_small"/>
</dbReference>
<evidence type="ECO:0000313" key="8">
    <source>
        <dbReference type="Proteomes" id="UP001165089"/>
    </source>
</evidence>
<sequence>MDAQEFRRLGYQLVDWIADYRENLERLPVMSQARPGEIRAAFPDHPPLHGGRMAQALAALERDVLPGITHWNHPSFFAYFPSNTSYASILGDLAASGLGAQGMSWQTSPAATEVEEVVMDWLRQMVGLSPAFTGVIHDTASTATFTALLCAREKVSGYAQNTEGLQSGEAPLVVYASDQGHSSIEKAALLAGFGRSFLRLIPTDENHALRLDRLQAAIDKDVEIGLRPCALVAAVGTTGTTALDPVAAMADLAEKHGMWLHVDAALAGTAMVLPECRWMWEGVERADSLVFNPHKWMGVGFDLSAYYVRDPQHLIRVMSTNPSYLRTAQDGQVSNFRDWHIQLGRRFRALKLWFYLVDVGVAGLQARLRRDLENAQWLKAQVDAAPDWERLAPVPLQTVCLRHVKPGLDEAALAAHNLELARRVNEGGKAYLTPSVLKGTQMLRVSIGAETTERRHVEALWEALRLAVR</sequence>
<keyword evidence="4 6" id="KW-0663">Pyridoxal phosphate</keyword>
<evidence type="ECO:0000256" key="2">
    <source>
        <dbReference type="ARBA" id="ARBA00009533"/>
    </source>
</evidence>
<evidence type="ECO:0000256" key="6">
    <source>
        <dbReference type="RuleBase" id="RU000382"/>
    </source>
</evidence>